<protein>
    <submittedName>
        <fullName evidence="2">Uncharacterized protein</fullName>
    </submittedName>
</protein>
<dbReference type="WBParaSite" id="sdigi.contig10.g1156.t1">
    <property type="protein sequence ID" value="sdigi.contig10.g1156.t1"/>
    <property type="gene ID" value="sdigi.contig10.g1156"/>
</dbReference>
<accession>A0A915PG02</accession>
<dbReference type="Proteomes" id="UP000887581">
    <property type="component" value="Unplaced"/>
</dbReference>
<reference evidence="2" key="1">
    <citation type="submission" date="2022-11" db="UniProtKB">
        <authorList>
            <consortium name="WormBaseParasite"/>
        </authorList>
    </citation>
    <scope>IDENTIFICATION</scope>
</reference>
<proteinExistence type="predicted"/>
<organism evidence="1 2">
    <name type="scientific">Setaria digitata</name>
    <dbReference type="NCBI Taxonomy" id="48799"/>
    <lineage>
        <taxon>Eukaryota</taxon>
        <taxon>Metazoa</taxon>
        <taxon>Ecdysozoa</taxon>
        <taxon>Nematoda</taxon>
        <taxon>Chromadorea</taxon>
        <taxon>Rhabditida</taxon>
        <taxon>Spirurina</taxon>
        <taxon>Spiruromorpha</taxon>
        <taxon>Filarioidea</taxon>
        <taxon>Setariidae</taxon>
        <taxon>Setaria</taxon>
    </lineage>
</organism>
<name>A0A915PG02_9BILA</name>
<dbReference type="AlphaFoldDB" id="A0A915PG02"/>
<evidence type="ECO:0000313" key="2">
    <source>
        <dbReference type="WBParaSite" id="sdigi.contig10.g1156.t1"/>
    </source>
</evidence>
<sequence length="148" mass="16750">MNGVEVPLLWLHVSRTQGTKSKDILKTLPPLQKLNGLPDGKMLMCLKTEISKGRTNTDKKGQNREVGEYMELISRNGLKLKKLETEQKDVDWRKSERRMMMRHDSSKQISESHHIASCRVALHVAPYRICGLSSISIPGESQVVLLSV</sequence>
<evidence type="ECO:0000313" key="1">
    <source>
        <dbReference type="Proteomes" id="UP000887581"/>
    </source>
</evidence>
<keyword evidence="1" id="KW-1185">Reference proteome</keyword>